<dbReference type="Pfam" id="PF16010">
    <property type="entry name" value="CDH-cyt"/>
    <property type="match status" value="1"/>
</dbReference>
<keyword evidence="1" id="KW-0472">Membrane</keyword>
<keyword evidence="1" id="KW-0812">Transmembrane</keyword>
<feature type="transmembrane region" description="Helical" evidence="1">
    <location>
        <begin position="367"/>
        <end position="388"/>
    </location>
</feature>
<reference evidence="4 5" key="1">
    <citation type="journal article" date="2024" name="Commun. Biol.">
        <title>Comparative genomic analysis of thermophilic fungi reveals convergent evolutionary adaptations and gene losses.</title>
        <authorList>
            <person name="Steindorff A.S."/>
            <person name="Aguilar-Pontes M.V."/>
            <person name="Robinson A.J."/>
            <person name="Andreopoulos B."/>
            <person name="LaButti K."/>
            <person name="Kuo A."/>
            <person name="Mondo S."/>
            <person name="Riley R."/>
            <person name="Otillar R."/>
            <person name="Haridas S."/>
            <person name="Lipzen A."/>
            <person name="Grimwood J."/>
            <person name="Schmutz J."/>
            <person name="Clum A."/>
            <person name="Reid I.D."/>
            <person name="Moisan M.C."/>
            <person name="Butler G."/>
            <person name="Nguyen T.T.M."/>
            <person name="Dewar K."/>
            <person name="Conant G."/>
            <person name="Drula E."/>
            <person name="Henrissat B."/>
            <person name="Hansel C."/>
            <person name="Singer S."/>
            <person name="Hutchinson M.I."/>
            <person name="de Vries R.P."/>
            <person name="Natvig D.O."/>
            <person name="Powell A.J."/>
            <person name="Tsang A."/>
            <person name="Grigoriev I.V."/>
        </authorList>
    </citation>
    <scope>NUCLEOTIDE SEQUENCE [LARGE SCALE GENOMIC DNA]</scope>
    <source>
        <strain evidence="4 5">ATCC 22073</strain>
    </source>
</reference>
<dbReference type="Gene3D" id="1.20.120.1770">
    <property type="match status" value="1"/>
</dbReference>
<protein>
    <recommendedName>
        <fullName evidence="3">DOMON domain-containing protein</fullName>
    </recommendedName>
</protein>
<dbReference type="SUPFAM" id="SSF49344">
    <property type="entry name" value="CBD9-like"/>
    <property type="match status" value="1"/>
</dbReference>
<gene>
    <name evidence="4" type="ORF">VTJ83DRAFT_5075</name>
</gene>
<feature type="domain" description="DOMON" evidence="3">
    <location>
        <begin position="77"/>
        <end position="164"/>
    </location>
</feature>
<organism evidence="4 5">
    <name type="scientific">Remersonia thermophila</name>
    <dbReference type="NCBI Taxonomy" id="72144"/>
    <lineage>
        <taxon>Eukaryota</taxon>
        <taxon>Fungi</taxon>
        <taxon>Dikarya</taxon>
        <taxon>Ascomycota</taxon>
        <taxon>Pezizomycotina</taxon>
        <taxon>Sordariomycetes</taxon>
        <taxon>Sordariomycetidae</taxon>
        <taxon>Sordariales</taxon>
        <taxon>Sordariales incertae sedis</taxon>
        <taxon>Remersonia</taxon>
    </lineage>
</organism>
<dbReference type="GeneID" id="98126279"/>
<feature type="signal peptide" evidence="2">
    <location>
        <begin position="1"/>
        <end position="38"/>
    </location>
</feature>
<feature type="transmembrane region" description="Helical" evidence="1">
    <location>
        <begin position="294"/>
        <end position="312"/>
    </location>
</feature>
<dbReference type="SMART" id="SM00664">
    <property type="entry name" value="DoH"/>
    <property type="match status" value="1"/>
</dbReference>
<keyword evidence="5" id="KW-1185">Reference proteome</keyword>
<proteinExistence type="predicted"/>
<feature type="chain" id="PRO_5047129312" description="DOMON domain-containing protein" evidence="2">
    <location>
        <begin position="39"/>
        <end position="418"/>
    </location>
</feature>
<evidence type="ECO:0000256" key="1">
    <source>
        <dbReference type="SAM" id="Phobius"/>
    </source>
</evidence>
<keyword evidence="1" id="KW-1133">Transmembrane helix</keyword>
<name>A0ABR4DBU2_9PEZI</name>
<keyword evidence="2" id="KW-0732">Signal</keyword>
<dbReference type="PANTHER" id="PTHR47797:SF1">
    <property type="entry name" value="CYTOCHROME B561 DOMAIN-CONTAINING PROTEIN-RELATED"/>
    <property type="match status" value="1"/>
</dbReference>
<feature type="transmembrane region" description="Helical" evidence="1">
    <location>
        <begin position="333"/>
        <end position="355"/>
    </location>
</feature>
<evidence type="ECO:0000313" key="4">
    <source>
        <dbReference type="EMBL" id="KAL2267798.1"/>
    </source>
</evidence>
<dbReference type="InterPro" id="IPR005018">
    <property type="entry name" value="DOMON_domain"/>
</dbReference>
<evidence type="ECO:0000259" key="3">
    <source>
        <dbReference type="SMART" id="SM00664"/>
    </source>
</evidence>
<accession>A0ABR4DBU2</accession>
<dbReference type="Proteomes" id="UP001600064">
    <property type="component" value="Unassembled WGS sequence"/>
</dbReference>
<evidence type="ECO:0000256" key="2">
    <source>
        <dbReference type="SAM" id="SignalP"/>
    </source>
</evidence>
<dbReference type="CDD" id="cd09630">
    <property type="entry name" value="CDH_like_cytochrome"/>
    <property type="match status" value="1"/>
</dbReference>
<dbReference type="EMBL" id="JAZGUE010000004">
    <property type="protein sequence ID" value="KAL2267798.1"/>
    <property type="molecule type" value="Genomic_DNA"/>
</dbReference>
<dbReference type="RefSeq" id="XP_070866525.1">
    <property type="nucleotide sequence ID" value="XM_071011635.1"/>
</dbReference>
<dbReference type="InterPro" id="IPR015920">
    <property type="entry name" value="Cellobiose_DH-like_cyt"/>
</dbReference>
<comment type="caution">
    <text evidence="4">The sequence shown here is derived from an EMBL/GenBank/DDBJ whole genome shotgun (WGS) entry which is preliminary data.</text>
</comment>
<evidence type="ECO:0000313" key="5">
    <source>
        <dbReference type="Proteomes" id="UP001600064"/>
    </source>
</evidence>
<sequence>MASSTFTMIPLGASSFPSSRRLFQWFLLSLSSIHLTRAQDAVSTLFVPDTDTVIAFNLPPDSDDINFYVRTPDWYQYTAFGFGTKMADALMLVMYASEDRKGVTVSPRTTTGNTEPVYSPGTRLTIHESLINANADMIVNATCHGCRARLPRVDAESPMIFAVGPALDLGSDDLDARLRRHTAYGFFFADLLRATGPGGIPSGVVGPSTNASSGAELVAEAGGGATPTPGGIHRDSARPRAVAHGVLYAVAALAFAPLDTLLAGPSGRAGPGCTPARQPGEHVVTQTFRTPHQIIGLITVLLMAIMYFWGFAVSRIKRSAKQRGQEPPENTRYLAAVHRWVSRLVWLLLLVNVALGMKLSEQRLVLILAYLALALGIIIVLVPVYFCVWRCSKHRRKKEQQEQGLEMPTIYDHNDYGR</sequence>
<dbReference type="PANTHER" id="PTHR47797">
    <property type="entry name" value="DEHYDROGENASE, PUTATIVE (AFU_ORTHOLOGUE AFUA_8G05805)-RELATED"/>
    <property type="match status" value="1"/>
</dbReference>
<dbReference type="Gene3D" id="2.60.40.1210">
    <property type="entry name" value="Cellobiose dehydrogenase, cytochrome domain"/>
    <property type="match status" value="1"/>
</dbReference>